<dbReference type="Pfam" id="PF01396">
    <property type="entry name" value="Zn_ribbon_Top1"/>
    <property type="match status" value="2"/>
</dbReference>
<gene>
    <name evidence="2" type="ORF">H1S01_12545</name>
</gene>
<name>A0ABR7T3J0_HELCL</name>
<dbReference type="EMBL" id="JACVHF010000013">
    <property type="protein sequence ID" value="MBC9785338.1"/>
    <property type="molecule type" value="Genomic_DNA"/>
</dbReference>
<proteinExistence type="predicted"/>
<evidence type="ECO:0000313" key="2">
    <source>
        <dbReference type="EMBL" id="MBC9785338.1"/>
    </source>
</evidence>
<feature type="domain" description="NERD" evidence="1">
    <location>
        <begin position="42"/>
        <end position="162"/>
    </location>
</feature>
<dbReference type="Proteomes" id="UP000617402">
    <property type="component" value="Unassembled WGS sequence"/>
</dbReference>
<protein>
    <submittedName>
        <fullName evidence="2">NERD domain-containing protein</fullName>
    </submittedName>
</protein>
<comment type="caution">
    <text evidence="2">The sequence shown here is derived from an EMBL/GenBank/DDBJ whole genome shotgun (WGS) entry which is preliminary data.</text>
</comment>
<dbReference type="Pfam" id="PF08378">
    <property type="entry name" value="NERD"/>
    <property type="match status" value="1"/>
</dbReference>
<organism evidence="2 3">
    <name type="scientific">Heliobacterium chlorum</name>
    <dbReference type="NCBI Taxonomy" id="2698"/>
    <lineage>
        <taxon>Bacteria</taxon>
        <taxon>Bacillati</taxon>
        <taxon>Bacillota</taxon>
        <taxon>Clostridia</taxon>
        <taxon>Eubacteriales</taxon>
        <taxon>Heliobacteriaceae</taxon>
        <taxon>Heliobacterium</taxon>
    </lineage>
</organism>
<dbReference type="InterPro" id="IPR011528">
    <property type="entry name" value="NERD"/>
</dbReference>
<dbReference type="Gene3D" id="3.30.65.10">
    <property type="entry name" value="Bacterial Topoisomerase I, domain 1"/>
    <property type="match status" value="1"/>
</dbReference>
<evidence type="ECO:0000259" key="1">
    <source>
        <dbReference type="PROSITE" id="PS50965"/>
    </source>
</evidence>
<reference evidence="2 3" key="1">
    <citation type="submission" date="2020-07" db="EMBL/GenBank/DDBJ databases">
        <title>Draft whole-genome sequence of Heliobacterium chlorum DSM 3682, type strain.</title>
        <authorList>
            <person name="Kyndt J.A."/>
            <person name="Meyer T.E."/>
            <person name="Imhoff J.F."/>
        </authorList>
    </citation>
    <scope>NUCLEOTIDE SEQUENCE [LARGE SCALE GENOMIC DNA]</scope>
    <source>
        <strain evidence="2 3">DSM 3682</strain>
    </source>
</reference>
<evidence type="ECO:0000313" key="3">
    <source>
        <dbReference type="Proteomes" id="UP000617402"/>
    </source>
</evidence>
<keyword evidence="3" id="KW-1185">Reference proteome</keyword>
<accession>A0ABR7T3J0</accession>
<dbReference type="InterPro" id="IPR013498">
    <property type="entry name" value="Topo_IA_Znf"/>
</dbReference>
<dbReference type="PROSITE" id="PS50965">
    <property type="entry name" value="NERD"/>
    <property type="match status" value="1"/>
</dbReference>
<sequence length="347" mass="39814">MILEVPEFEPNILEQMQGILKKLPDTHPKYKRIESDMRKLASGNAGENNIAYHIKFWFGNNHNVIGVHNLTLEQDGRKAQIDYILAVPAGFLVIESKSITQHIRIDNLGNWVKTDAKGTAQNKGMYNPVEQNRRHIAVLKDLSNKICNSETTIPFGNVIVLSNPDTIIEGYKPSKQYSVLKIDQLRNFIERCLQRPAVPSQPGPLELIQQFTQYHIPSQCNLMERYGLDYRDLLPLNERVSFDIESKSIKCTFCDARMILKKRKDNLFWGCSNYPSCKNIVPAQIVALVSKDRINKHEKDKSFLSSLFSNPIRTCPVCGSSLIIKENRKEKYHSCPNATLCKYYREK</sequence>
<dbReference type="RefSeq" id="WP_188040806.1">
    <property type="nucleotide sequence ID" value="NZ_JACVHF010000013.1"/>
</dbReference>
<dbReference type="SUPFAM" id="SSF57783">
    <property type="entry name" value="Zinc beta-ribbon"/>
    <property type="match status" value="1"/>
</dbReference>